<evidence type="ECO:0008006" key="3">
    <source>
        <dbReference type="Google" id="ProtNLM"/>
    </source>
</evidence>
<dbReference type="RefSeq" id="WP_173711710.1">
    <property type="nucleotide sequence ID" value="NZ_JABSWW010000001.1"/>
</dbReference>
<dbReference type="EMBL" id="JABSWW010000001">
    <property type="protein sequence ID" value="NRT90887.1"/>
    <property type="molecule type" value="Genomic_DNA"/>
</dbReference>
<name>A0AAX0B671_CLOBE</name>
<evidence type="ECO:0000313" key="1">
    <source>
        <dbReference type="EMBL" id="NRT90887.1"/>
    </source>
</evidence>
<sequence>MKLIEQHEIKFFIDPSKVLSEAYELKGDIFNLFQISDKPKLREILFIDTADQDMYKAGWILRNRKKTNKYELTYKKRYKINDNDINSALSELQNDFKEIDSEYKIELEWGYTNKSLSMSLERNKDILNDLPTYPPSIEELQKMFIENAPEQFINWKENKNWGIGQISNSKAYCPIHSIEYTGIWNDIDIDIDIWSRKTNDNTDIIAEISFKATDENIASQQYFKLKDFLSSKDLLVPKDFSKTQWALTCCNK</sequence>
<dbReference type="SUPFAM" id="SSF55154">
    <property type="entry name" value="CYTH-like phosphatases"/>
    <property type="match status" value="1"/>
</dbReference>
<dbReference type="Proteomes" id="UP001193748">
    <property type="component" value="Unassembled WGS sequence"/>
</dbReference>
<dbReference type="InterPro" id="IPR033469">
    <property type="entry name" value="CYTH-like_dom_sf"/>
</dbReference>
<accession>A0AAX0B671</accession>
<reference evidence="1" key="1">
    <citation type="submission" date="2020-05" db="EMBL/GenBank/DDBJ databases">
        <authorList>
            <person name="Brown S."/>
            <person name="Huntemann M."/>
            <person name="Clum A."/>
            <person name="Spunde A."/>
            <person name="Palaniappan K."/>
            <person name="Ritter S."/>
            <person name="Mikhailova N."/>
            <person name="Chen I.-M."/>
            <person name="Stamatis D."/>
            <person name="Reddy T."/>
            <person name="O'Malley R."/>
            <person name="Daum C."/>
            <person name="Shapiro N."/>
            <person name="Ivanova N."/>
            <person name="Kyrpides N."/>
            <person name="Woyke T."/>
        </authorList>
    </citation>
    <scope>NUCLEOTIDE SEQUENCE</scope>
    <source>
        <strain evidence="1">DJ080</strain>
    </source>
</reference>
<dbReference type="Gene3D" id="2.40.320.10">
    <property type="entry name" value="Hypothetical Protein Pfu-838710-001"/>
    <property type="match status" value="1"/>
</dbReference>
<comment type="caution">
    <text evidence="1">The sequence shown here is derived from an EMBL/GenBank/DDBJ whole genome shotgun (WGS) entry which is preliminary data.</text>
</comment>
<evidence type="ECO:0000313" key="2">
    <source>
        <dbReference type="Proteomes" id="UP001193748"/>
    </source>
</evidence>
<reference evidence="1" key="2">
    <citation type="journal article" date="2022" name="Nat. Biotechnol.">
        <title>Carbon-negative production of acetone and isopropanol by gas fermentation at industrial pilot scale.</title>
        <authorList>
            <person name="Liew F.E."/>
            <person name="Nogle R."/>
            <person name="Abdalla T."/>
            <person name="Rasor B.J."/>
            <person name="Canter C."/>
            <person name="Jensen R.O."/>
            <person name="Wang L."/>
            <person name="Strutz J."/>
            <person name="Chirania P."/>
            <person name="De Tissera S."/>
            <person name="Mueller A.P."/>
            <person name="Ruan Z."/>
            <person name="Gao A."/>
            <person name="Tran L."/>
            <person name="Engle N.L."/>
            <person name="Bromley J.C."/>
            <person name="Daniell J."/>
            <person name="Conrado R."/>
            <person name="Tschaplinski T.J."/>
            <person name="Giannone R.J."/>
            <person name="Hettich R.L."/>
            <person name="Karim A.S."/>
            <person name="Simpson S.D."/>
            <person name="Brown S.D."/>
            <person name="Leang C."/>
            <person name="Jewett M.C."/>
            <person name="Kopke M."/>
        </authorList>
    </citation>
    <scope>NUCLEOTIDE SEQUENCE</scope>
    <source>
        <strain evidence="1">DJ080</strain>
    </source>
</reference>
<organism evidence="1 2">
    <name type="scientific">Clostridium beijerinckii</name>
    <name type="common">Clostridium MP</name>
    <dbReference type="NCBI Taxonomy" id="1520"/>
    <lineage>
        <taxon>Bacteria</taxon>
        <taxon>Bacillati</taxon>
        <taxon>Bacillota</taxon>
        <taxon>Clostridia</taxon>
        <taxon>Eubacteriales</taxon>
        <taxon>Clostridiaceae</taxon>
        <taxon>Clostridium</taxon>
    </lineage>
</organism>
<gene>
    <name evidence="1" type="ORF">B0H41_004566</name>
</gene>
<proteinExistence type="predicted"/>
<protein>
    <recommendedName>
        <fullName evidence="3">CYTH domain-containing protein</fullName>
    </recommendedName>
</protein>
<dbReference type="AlphaFoldDB" id="A0AAX0B671"/>